<evidence type="ECO:0000313" key="6">
    <source>
        <dbReference type="Proteomes" id="UP000640614"/>
    </source>
</evidence>
<gene>
    <name evidence="5" type="ORF">C4F50_13080</name>
</gene>
<keyword evidence="2" id="KW-0663">Pyridoxal phosphate</keyword>
<keyword evidence="6" id="KW-1185">Reference proteome</keyword>
<dbReference type="InterPro" id="IPR050214">
    <property type="entry name" value="Cys_Synth/Cystath_Beta-Synth"/>
</dbReference>
<dbReference type="PROSITE" id="PS00901">
    <property type="entry name" value="CYS_SYNTHASE"/>
    <property type="match status" value="1"/>
</dbReference>
<evidence type="ECO:0000256" key="2">
    <source>
        <dbReference type="ARBA" id="ARBA00022898"/>
    </source>
</evidence>
<keyword evidence="3" id="KW-0129">CBS domain</keyword>
<name>A0ABR9TKP0_9FLAO</name>
<dbReference type="Pfam" id="PF00571">
    <property type="entry name" value="CBS"/>
    <property type="match status" value="2"/>
</dbReference>
<dbReference type="Gene3D" id="3.40.50.1100">
    <property type="match status" value="2"/>
</dbReference>
<dbReference type="InterPro" id="IPR001216">
    <property type="entry name" value="P-phosphate_BS"/>
</dbReference>
<dbReference type="InterPro" id="IPR046342">
    <property type="entry name" value="CBS_dom_sf"/>
</dbReference>
<dbReference type="SUPFAM" id="SSF54631">
    <property type="entry name" value="CBS-domain pair"/>
    <property type="match status" value="1"/>
</dbReference>
<proteinExistence type="predicted"/>
<dbReference type="EMBL" id="PRDM01000002">
    <property type="protein sequence ID" value="MBE8725875.1"/>
    <property type="molecule type" value="Genomic_DNA"/>
</dbReference>
<protein>
    <submittedName>
        <fullName evidence="5">Pyridoxal-phosphate dependent enzyme</fullName>
    </submittedName>
</protein>
<dbReference type="InterPro" id="IPR036052">
    <property type="entry name" value="TrpB-like_PALP_sf"/>
</dbReference>
<evidence type="ECO:0000256" key="1">
    <source>
        <dbReference type="ARBA" id="ARBA00001933"/>
    </source>
</evidence>
<evidence type="ECO:0000259" key="4">
    <source>
        <dbReference type="PROSITE" id="PS51371"/>
    </source>
</evidence>
<evidence type="ECO:0000313" key="5">
    <source>
        <dbReference type="EMBL" id="MBE8725875.1"/>
    </source>
</evidence>
<dbReference type="PROSITE" id="PS51371">
    <property type="entry name" value="CBS"/>
    <property type="match status" value="1"/>
</dbReference>
<dbReference type="Pfam" id="PF00291">
    <property type="entry name" value="PALP"/>
    <property type="match status" value="1"/>
</dbReference>
<dbReference type="RefSeq" id="WP_194139068.1">
    <property type="nucleotide sequence ID" value="NZ_PRDM01000002.1"/>
</dbReference>
<organism evidence="5 6">
    <name type="scientific">Flavobacterium hungaricum</name>
    <dbReference type="NCBI Taxonomy" id="2082725"/>
    <lineage>
        <taxon>Bacteria</taxon>
        <taxon>Pseudomonadati</taxon>
        <taxon>Bacteroidota</taxon>
        <taxon>Flavobacteriia</taxon>
        <taxon>Flavobacteriales</taxon>
        <taxon>Flavobacteriaceae</taxon>
        <taxon>Flavobacterium</taxon>
    </lineage>
</organism>
<dbReference type="PANTHER" id="PTHR10314">
    <property type="entry name" value="CYSTATHIONINE BETA-SYNTHASE"/>
    <property type="match status" value="1"/>
</dbReference>
<feature type="domain" description="CBS" evidence="4">
    <location>
        <begin position="340"/>
        <end position="397"/>
    </location>
</feature>
<dbReference type="InterPro" id="IPR000644">
    <property type="entry name" value="CBS_dom"/>
</dbReference>
<dbReference type="SMART" id="SM00116">
    <property type="entry name" value="CBS"/>
    <property type="match status" value="2"/>
</dbReference>
<dbReference type="InterPro" id="IPR001926">
    <property type="entry name" value="TrpB-like_PALP"/>
</dbReference>
<sequence>MDFSKNILETIGNTPLVKLNKIVAEIDALVLAKVETFNPGNSVKDRMAVKMIEDAEADGRLKPGGTIIEGTSGNTGMGLALVAIIKGYKLICVISDKQSKEKMDILRAVGAKVVVCPTDVEPTDPRSYYSVSKRLAEETPNSWYVNQYDNLSNSLAHYEQTGPEIWKQTEGKITHFVVGVGTGGTISGVGKYLKEKNPNIKIWGIDTYGSVFKKYHETGIFDENEIYSYITEGIGEDILPKNVDFSLIDGFTKVTDKDAAVYTRKIALEEAIFVGNSAGACIKGLLQLKEHFKPDDVVVVLFHDSGSRYVGKMFNDDWMRERGFLEENVTKAEDVIKDHIDKELIVVRTEELVSHAIERMRKYKISQIPVVDINGFVGSVDETDLFRSYVADKNVAEKPIKEVMGKPFPIVKLGTPIEEVSKLFTKENDAVLVDLQNGHHHIITKYDIIGSIK</sequence>
<dbReference type="Proteomes" id="UP000640614">
    <property type="component" value="Unassembled WGS sequence"/>
</dbReference>
<dbReference type="Gene3D" id="3.10.580.10">
    <property type="entry name" value="CBS-domain"/>
    <property type="match status" value="1"/>
</dbReference>
<dbReference type="SUPFAM" id="SSF53686">
    <property type="entry name" value="Tryptophan synthase beta subunit-like PLP-dependent enzymes"/>
    <property type="match status" value="1"/>
</dbReference>
<comment type="cofactor">
    <cofactor evidence="1">
        <name>pyridoxal 5'-phosphate</name>
        <dbReference type="ChEBI" id="CHEBI:597326"/>
    </cofactor>
</comment>
<dbReference type="CDD" id="cd01561">
    <property type="entry name" value="CBS_like"/>
    <property type="match status" value="1"/>
</dbReference>
<evidence type="ECO:0000256" key="3">
    <source>
        <dbReference type="PROSITE-ProRule" id="PRU00703"/>
    </source>
</evidence>
<reference evidence="5 6" key="1">
    <citation type="submission" date="2018-07" db="EMBL/GenBank/DDBJ databases">
        <title>Genome assembly of strain KB82.</title>
        <authorList>
            <person name="Kukolya J."/>
            <person name="Horvath B."/>
            <person name="Nagy I."/>
            <person name="Toth A."/>
        </authorList>
    </citation>
    <scope>NUCLEOTIDE SEQUENCE [LARGE SCALE GENOMIC DNA]</scope>
    <source>
        <strain evidence="5 6">Kb82</strain>
    </source>
</reference>
<comment type="caution">
    <text evidence="5">The sequence shown here is derived from an EMBL/GenBank/DDBJ whole genome shotgun (WGS) entry which is preliminary data.</text>
</comment>
<accession>A0ABR9TKP0</accession>